<dbReference type="OrthoDB" id="506498at2759"/>
<dbReference type="AlphaFoldDB" id="A0A5C3N7I3"/>
<dbReference type="EMBL" id="ML213507">
    <property type="protein sequence ID" value="TFK53664.1"/>
    <property type="molecule type" value="Genomic_DNA"/>
</dbReference>
<dbReference type="SUPFAM" id="SSF53335">
    <property type="entry name" value="S-adenosyl-L-methionine-dependent methyltransferases"/>
    <property type="match status" value="1"/>
</dbReference>
<dbReference type="InterPro" id="IPR029063">
    <property type="entry name" value="SAM-dependent_MTases_sf"/>
</dbReference>
<proteinExistence type="inferred from homology"/>
<organism evidence="2 3">
    <name type="scientific">Heliocybe sulcata</name>
    <dbReference type="NCBI Taxonomy" id="5364"/>
    <lineage>
        <taxon>Eukaryota</taxon>
        <taxon>Fungi</taxon>
        <taxon>Dikarya</taxon>
        <taxon>Basidiomycota</taxon>
        <taxon>Agaricomycotina</taxon>
        <taxon>Agaricomycetes</taxon>
        <taxon>Gloeophyllales</taxon>
        <taxon>Gloeophyllaceae</taxon>
        <taxon>Heliocybe</taxon>
    </lineage>
</organism>
<evidence type="ECO:0000313" key="3">
    <source>
        <dbReference type="Proteomes" id="UP000305948"/>
    </source>
</evidence>
<dbReference type="STRING" id="5364.A0A5C3N7I3"/>
<dbReference type="FunFam" id="3.40.50.150:FF:000554">
    <property type="entry name" value="Cation-transporting ATPase"/>
    <property type="match status" value="1"/>
</dbReference>
<dbReference type="PANTHER" id="PTHR43832">
    <property type="match status" value="1"/>
</dbReference>
<dbReference type="PANTHER" id="PTHR43832:SF1">
    <property type="entry name" value="S-ADENOSYL-L-METHIONINE-DEPENDENT METHYLTRANSFERASES SUPERFAMILY PROTEIN"/>
    <property type="match status" value="1"/>
</dbReference>
<keyword evidence="2" id="KW-0489">Methyltransferase</keyword>
<gene>
    <name evidence="2" type="ORF">OE88DRAFT_1676960</name>
</gene>
<evidence type="ECO:0000313" key="2">
    <source>
        <dbReference type="EMBL" id="TFK53664.1"/>
    </source>
</evidence>
<dbReference type="Proteomes" id="UP000305948">
    <property type="component" value="Unassembled WGS sequence"/>
</dbReference>
<dbReference type="GO" id="GO:0032259">
    <property type="term" value="P:methylation"/>
    <property type="evidence" value="ECO:0007669"/>
    <property type="project" value="UniProtKB-KW"/>
</dbReference>
<evidence type="ECO:0000256" key="1">
    <source>
        <dbReference type="ARBA" id="ARBA00010815"/>
    </source>
</evidence>
<keyword evidence="3" id="KW-1185">Reference proteome</keyword>
<dbReference type="Pfam" id="PF02353">
    <property type="entry name" value="CMAS"/>
    <property type="match status" value="1"/>
</dbReference>
<sequence length="361" mass="41283">MSLDSVLEVGYKLLDQGLIPDFVLRPVIRALCRQRLREIDHGSFEASHTAKMKWIEQVKARDTIADLTKKANEQHYEVSTNFILSCLGPYAKYSSCLYPTGKETLEEAEVLMLESYCEKAQLKDGQDVLDLGCGWGSLSLYLAQKYPKSRIVGLSNSSTQKLHIDSSAKTQSLSNLEIITADVNSFDFSGSRHFDRILSIEMFEHMKNYESLLRKVSSWLKPTPPDGDEALLFVHIFCHKTTPYHFEEGDGWMAQTFFTGGTMPSHDLLLYFQSDLTLIRSWYLSGEHYSRTLEDWLARQDKNAKQGLAELEKDAVAKGFSSSEARTKFNRFRVFYIACSELFALNRGQEWGVGHYLFKRK</sequence>
<reference evidence="2 3" key="1">
    <citation type="journal article" date="2019" name="Nat. Ecol. Evol.">
        <title>Megaphylogeny resolves global patterns of mushroom evolution.</title>
        <authorList>
            <person name="Varga T."/>
            <person name="Krizsan K."/>
            <person name="Foldi C."/>
            <person name="Dima B."/>
            <person name="Sanchez-Garcia M."/>
            <person name="Sanchez-Ramirez S."/>
            <person name="Szollosi G.J."/>
            <person name="Szarkandi J.G."/>
            <person name="Papp V."/>
            <person name="Albert L."/>
            <person name="Andreopoulos W."/>
            <person name="Angelini C."/>
            <person name="Antonin V."/>
            <person name="Barry K.W."/>
            <person name="Bougher N.L."/>
            <person name="Buchanan P."/>
            <person name="Buyck B."/>
            <person name="Bense V."/>
            <person name="Catcheside P."/>
            <person name="Chovatia M."/>
            <person name="Cooper J."/>
            <person name="Damon W."/>
            <person name="Desjardin D."/>
            <person name="Finy P."/>
            <person name="Geml J."/>
            <person name="Haridas S."/>
            <person name="Hughes K."/>
            <person name="Justo A."/>
            <person name="Karasinski D."/>
            <person name="Kautmanova I."/>
            <person name="Kiss B."/>
            <person name="Kocsube S."/>
            <person name="Kotiranta H."/>
            <person name="LaButti K.M."/>
            <person name="Lechner B.E."/>
            <person name="Liimatainen K."/>
            <person name="Lipzen A."/>
            <person name="Lukacs Z."/>
            <person name="Mihaltcheva S."/>
            <person name="Morgado L.N."/>
            <person name="Niskanen T."/>
            <person name="Noordeloos M.E."/>
            <person name="Ohm R.A."/>
            <person name="Ortiz-Santana B."/>
            <person name="Ovrebo C."/>
            <person name="Racz N."/>
            <person name="Riley R."/>
            <person name="Savchenko A."/>
            <person name="Shiryaev A."/>
            <person name="Soop K."/>
            <person name="Spirin V."/>
            <person name="Szebenyi C."/>
            <person name="Tomsovsky M."/>
            <person name="Tulloss R.E."/>
            <person name="Uehling J."/>
            <person name="Grigoriev I.V."/>
            <person name="Vagvolgyi C."/>
            <person name="Papp T."/>
            <person name="Martin F.M."/>
            <person name="Miettinen O."/>
            <person name="Hibbett D.S."/>
            <person name="Nagy L.G."/>
        </authorList>
    </citation>
    <scope>NUCLEOTIDE SEQUENCE [LARGE SCALE GENOMIC DNA]</scope>
    <source>
        <strain evidence="2 3">OMC1185</strain>
    </source>
</reference>
<protein>
    <submittedName>
        <fullName evidence="2">S-adenosyl-L-methionine-dependent methyltransferase</fullName>
    </submittedName>
</protein>
<accession>A0A5C3N7I3</accession>
<dbReference type="Gene3D" id="3.40.50.150">
    <property type="entry name" value="Vaccinia Virus protein VP39"/>
    <property type="match status" value="1"/>
</dbReference>
<dbReference type="GO" id="GO:0008168">
    <property type="term" value="F:methyltransferase activity"/>
    <property type="evidence" value="ECO:0007669"/>
    <property type="project" value="UniProtKB-KW"/>
</dbReference>
<comment type="similarity">
    <text evidence="1">Belongs to the CFA/CMAS family.</text>
</comment>
<keyword evidence="2" id="KW-0808">Transferase</keyword>
<name>A0A5C3N7I3_9AGAM</name>
<dbReference type="CDD" id="cd02440">
    <property type="entry name" value="AdoMet_MTases"/>
    <property type="match status" value="1"/>
</dbReference>